<dbReference type="InterPro" id="IPR036959">
    <property type="entry name" value="Peptidase_C12_UCH_sf"/>
</dbReference>
<dbReference type="PROSITE" id="PS52048">
    <property type="entry name" value="UCH_DOMAIN"/>
    <property type="match status" value="1"/>
</dbReference>
<comment type="caution">
    <text evidence="13">The sequence shown here is derived from an EMBL/GenBank/DDBJ whole genome shotgun (WGS) entry which is preliminary data.</text>
</comment>
<dbReference type="STRING" id="300112.A0A4S2JA27"/>
<feature type="site" description="Important for enzyme activity" evidence="10">
    <location>
        <position position="203"/>
    </location>
</feature>
<organism evidence="13 14">
    <name type="scientific">Temnothorax longispinosus</name>
    <dbReference type="NCBI Taxonomy" id="300112"/>
    <lineage>
        <taxon>Eukaryota</taxon>
        <taxon>Metazoa</taxon>
        <taxon>Ecdysozoa</taxon>
        <taxon>Arthropoda</taxon>
        <taxon>Hexapoda</taxon>
        <taxon>Insecta</taxon>
        <taxon>Pterygota</taxon>
        <taxon>Neoptera</taxon>
        <taxon>Endopterygota</taxon>
        <taxon>Hymenoptera</taxon>
        <taxon>Apocrita</taxon>
        <taxon>Aculeata</taxon>
        <taxon>Formicoidea</taxon>
        <taxon>Formicidae</taxon>
        <taxon>Myrmicinae</taxon>
        <taxon>Temnothorax</taxon>
    </lineage>
</organism>
<evidence type="ECO:0000256" key="7">
    <source>
        <dbReference type="ARBA" id="ARBA00022807"/>
    </source>
</evidence>
<feature type="active site" description="Proton donor" evidence="10">
    <location>
        <position position="188"/>
    </location>
</feature>
<evidence type="ECO:0000256" key="10">
    <source>
        <dbReference type="PROSITE-ProRule" id="PRU01393"/>
    </source>
</evidence>
<keyword evidence="14" id="KW-1185">Reference proteome</keyword>
<keyword evidence="5 10" id="KW-0833">Ubl conjugation pathway</keyword>
<keyword evidence="4 10" id="KW-0645">Protease</keyword>
<reference evidence="13 14" key="1">
    <citation type="journal article" date="2019" name="Philos. Trans. R. Soc. Lond., B, Biol. Sci.">
        <title>Ant behaviour and brain gene expression of defending hosts depend on the ecological success of the intruding social parasite.</title>
        <authorList>
            <person name="Kaur R."/>
            <person name="Stoldt M."/>
            <person name="Jongepier E."/>
            <person name="Feldmeyer B."/>
            <person name="Menzel F."/>
            <person name="Bornberg-Bauer E."/>
            <person name="Foitzik S."/>
        </authorList>
    </citation>
    <scope>NUCLEOTIDE SEQUENCE [LARGE SCALE GENOMIC DNA]</scope>
    <source>
        <tissue evidence="13">Whole body</tissue>
    </source>
</reference>
<dbReference type="GO" id="GO:0016579">
    <property type="term" value="P:protein deubiquitination"/>
    <property type="evidence" value="ECO:0007669"/>
    <property type="project" value="TreeGrafter"/>
</dbReference>
<feature type="site" description="Transition state stabilizer" evidence="10">
    <location>
        <position position="109"/>
    </location>
</feature>
<evidence type="ECO:0000256" key="1">
    <source>
        <dbReference type="ARBA" id="ARBA00000707"/>
    </source>
</evidence>
<dbReference type="PROSITE" id="PS00140">
    <property type="entry name" value="UCH_1"/>
    <property type="match status" value="1"/>
</dbReference>
<evidence type="ECO:0000259" key="12">
    <source>
        <dbReference type="PROSITE" id="PS52048"/>
    </source>
</evidence>
<comment type="catalytic activity">
    <reaction evidence="1 10 11">
        <text>Thiol-dependent hydrolysis of ester, thioester, amide, peptide and isopeptide bonds formed by the C-terminal Gly of ubiquitin (a 76-residue protein attached to proteins as an intracellular targeting signal).</text>
        <dbReference type="EC" id="3.4.19.12"/>
    </reaction>
</comment>
<dbReference type="InterPro" id="IPR038765">
    <property type="entry name" value="Papain-like_cys_pep_sf"/>
</dbReference>
<dbReference type="CDD" id="cd09616">
    <property type="entry name" value="Peptidase_C12_UCH_L1_L3"/>
    <property type="match status" value="1"/>
</dbReference>
<feature type="active site" description="Nucleophile" evidence="10">
    <location>
        <position position="115"/>
    </location>
</feature>
<evidence type="ECO:0000256" key="11">
    <source>
        <dbReference type="RuleBase" id="RU361215"/>
    </source>
</evidence>
<dbReference type="GO" id="GO:0006511">
    <property type="term" value="P:ubiquitin-dependent protein catabolic process"/>
    <property type="evidence" value="ECO:0007669"/>
    <property type="project" value="UniProtKB-UniRule"/>
</dbReference>
<evidence type="ECO:0000313" key="13">
    <source>
        <dbReference type="EMBL" id="TGZ32202.1"/>
    </source>
</evidence>
<dbReference type="GO" id="GO:0005737">
    <property type="term" value="C:cytoplasm"/>
    <property type="evidence" value="ECO:0007669"/>
    <property type="project" value="TreeGrafter"/>
</dbReference>
<feature type="domain" description="UCH catalytic" evidence="12">
    <location>
        <begin position="2"/>
        <end position="248"/>
    </location>
</feature>
<accession>A0A4S2JA27</accession>
<evidence type="ECO:0000256" key="3">
    <source>
        <dbReference type="ARBA" id="ARBA00012759"/>
    </source>
</evidence>
<evidence type="ECO:0000313" key="14">
    <source>
        <dbReference type="Proteomes" id="UP000310200"/>
    </source>
</evidence>
<comment type="similarity">
    <text evidence="2 10 11">Belongs to the peptidase C12 family.</text>
</comment>
<dbReference type="PANTHER" id="PTHR10589">
    <property type="entry name" value="UBIQUITIN CARBOXYL-TERMINAL HYDROLASE"/>
    <property type="match status" value="1"/>
</dbReference>
<evidence type="ECO:0000256" key="9">
    <source>
        <dbReference type="ARBA" id="ARBA00073226"/>
    </source>
</evidence>
<gene>
    <name evidence="13" type="ORF">DBV15_01007</name>
</gene>
<dbReference type="Gene3D" id="3.40.532.10">
    <property type="entry name" value="Peptidase C12, ubiquitin carboxyl-terminal hydrolase"/>
    <property type="match status" value="1"/>
</dbReference>
<evidence type="ECO:0000256" key="8">
    <source>
        <dbReference type="ARBA" id="ARBA00055560"/>
    </source>
</evidence>
<keyword evidence="7 10" id="KW-0788">Thiol protease</keyword>
<dbReference type="EMBL" id="QBLH01003951">
    <property type="protein sequence ID" value="TGZ32202.1"/>
    <property type="molecule type" value="Genomic_DNA"/>
</dbReference>
<evidence type="ECO:0000256" key="5">
    <source>
        <dbReference type="ARBA" id="ARBA00022786"/>
    </source>
</evidence>
<dbReference type="FunFam" id="3.40.532.10:FF:000006">
    <property type="entry name" value="Ubiquitin carboxyl-terminal hydrolase"/>
    <property type="match status" value="1"/>
</dbReference>
<dbReference type="GO" id="GO:0004843">
    <property type="term" value="F:cysteine-type deubiquitinase activity"/>
    <property type="evidence" value="ECO:0007669"/>
    <property type="project" value="UniProtKB-UniRule"/>
</dbReference>
<dbReference type="PRINTS" id="PR00707">
    <property type="entry name" value="UBCTHYDRLASE"/>
</dbReference>
<dbReference type="EC" id="3.4.19.12" evidence="3 11"/>
<name>A0A4S2JA27_9HYME</name>
<dbReference type="SUPFAM" id="SSF54001">
    <property type="entry name" value="Cysteine proteinases"/>
    <property type="match status" value="1"/>
</dbReference>
<proteinExistence type="inferred from homology"/>
<evidence type="ECO:0000256" key="2">
    <source>
        <dbReference type="ARBA" id="ARBA00009326"/>
    </source>
</evidence>
<dbReference type="InterPro" id="IPR001578">
    <property type="entry name" value="Peptidase_C12_UCH"/>
</dbReference>
<dbReference type="InterPro" id="IPR057254">
    <property type="entry name" value="UCH_AS"/>
</dbReference>
<evidence type="ECO:0000256" key="6">
    <source>
        <dbReference type="ARBA" id="ARBA00022801"/>
    </source>
</evidence>
<dbReference type="PANTHER" id="PTHR10589:SF17">
    <property type="entry name" value="UBIQUITIN CARBOXYL-TERMINAL HYDROLASE"/>
    <property type="match status" value="1"/>
</dbReference>
<sequence>MAWVPLESNPEVSEPHLESRHVVARAAIEQPGFLLQVMTKFLHKLGVPKKWSVLDVYGLESDLLAIVPRPVLAVILLYPFSKIDKAEEAKAEVKDSKNDGPDSVYHLKQNISNACGTIALLHSVANNLDVIQLEDGFLKKFLDETKGLSYAERGERLEKSQEIIDTHMESAQEGQTEAPAEDMEVYHHFVAFVHKDGSLYELDGRKPAPINHGSTTPEALLDDAARVCKEYMERDPNEVRFTVVALAANE</sequence>
<keyword evidence="6 10" id="KW-0378">Hydrolase</keyword>
<comment type="function">
    <text evidence="8">Ubiquitin-protein hydrolase is involved both in the processing of ubiquitin precursors and of ubiquitinated proteins. This enzyme is a thiol protease that recognizes and hydrolyzes a peptide bond at the C-terminal glycine of ubiquitin.</text>
</comment>
<protein>
    <recommendedName>
        <fullName evidence="9 11">Ubiquitin carboxyl-terminal hydrolase</fullName>
        <ecNumber evidence="3 11">3.4.19.12</ecNumber>
    </recommendedName>
</protein>
<dbReference type="Pfam" id="PF01088">
    <property type="entry name" value="Peptidase_C12"/>
    <property type="match status" value="1"/>
</dbReference>
<dbReference type="Proteomes" id="UP000310200">
    <property type="component" value="Unassembled WGS sequence"/>
</dbReference>
<dbReference type="AlphaFoldDB" id="A0A4S2JA27"/>
<evidence type="ECO:0000256" key="4">
    <source>
        <dbReference type="ARBA" id="ARBA00022670"/>
    </source>
</evidence>